<dbReference type="AlphaFoldDB" id="A0A818KUH7"/>
<evidence type="ECO:0000256" key="4">
    <source>
        <dbReference type="ARBA" id="ARBA00022833"/>
    </source>
</evidence>
<dbReference type="InterPro" id="IPR006026">
    <property type="entry name" value="Peptidase_Metallo"/>
</dbReference>
<evidence type="ECO:0000313" key="15">
    <source>
        <dbReference type="EMBL" id="CAF4276406.1"/>
    </source>
</evidence>
<dbReference type="Proteomes" id="UP000663851">
    <property type="component" value="Unassembled WGS sequence"/>
</dbReference>
<dbReference type="Proteomes" id="UP000663865">
    <property type="component" value="Unassembled WGS sequence"/>
</dbReference>
<proteinExistence type="predicted"/>
<comment type="caution">
    <text evidence="11">The sequence shown here is derived from an EMBL/GenBank/DDBJ whole genome shotgun (WGS) entry which is preliminary data.</text>
</comment>
<evidence type="ECO:0000313" key="16">
    <source>
        <dbReference type="EMBL" id="CAF4347641.1"/>
    </source>
</evidence>
<dbReference type="CDD" id="cd04280">
    <property type="entry name" value="ZnMc_astacin_like"/>
    <property type="match status" value="1"/>
</dbReference>
<keyword evidence="1 6" id="KW-0645">Protease</keyword>
<evidence type="ECO:0000313" key="20">
    <source>
        <dbReference type="Proteomes" id="UP000663873"/>
    </source>
</evidence>
<dbReference type="InterPro" id="IPR034035">
    <property type="entry name" value="Astacin-like_dom"/>
</dbReference>
<evidence type="ECO:0000256" key="2">
    <source>
        <dbReference type="ARBA" id="ARBA00022723"/>
    </source>
</evidence>
<dbReference type="Proteomes" id="UP000663862">
    <property type="component" value="Unassembled WGS sequence"/>
</dbReference>
<feature type="binding site" evidence="6">
    <location>
        <position position="161"/>
    </location>
    <ligand>
        <name>Zn(2+)</name>
        <dbReference type="ChEBI" id="CHEBI:29105"/>
        <note>catalytic</note>
    </ligand>
</feature>
<dbReference type="Proteomes" id="UP000663848">
    <property type="component" value="Unassembled WGS sequence"/>
</dbReference>
<dbReference type="Proteomes" id="UP000663872">
    <property type="component" value="Unassembled WGS sequence"/>
</dbReference>
<dbReference type="EMBL" id="CAJOBS010000335">
    <property type="protein sequence ID" value="CAF4554568.1"/>
    <property type="molecule type" value="Genomic_DNA"/>
</dbReference>
<keyword evidence="5 6" id="KW-0482">Metalloprotease</keyword>
<dbReference type="EMBL" id="CAJNYT010002732">
    <property type="protein sequence ID" value="CAF3489406.1"/>
    <property type="molecule type" value="Genomic_DNA"/>
</dbReference>
<dbReference type="Proteomes" id="UP000663833">
    <property type="component" value="Unassembled WGS sequence"/>
</dbReference>
<dbReference type="EMBL" id="CAJNYV010004597">
    <property type="protein sequence ID" value="CAF3682852.1"/>
    <property type="molecule type" value="Genomic_DNA"/>
</dbReference>
<evidence type="ECO:0000256" key="5">
    <source>
        <dbReference type="ARBA" id="ARBA00023049"/>
    </source>
</evidence>
<gene>
    <name evidence="12" type="ORF">FME351_LOCUS20960</name>
    <name evidence="10" type="ORF">GRG538_LOCUS16886</name>
    <name evidence="16" type="ORF">HFQ381_LOCUS16525</name>
    <name evidence="13" type="ORF">KIK155_LOCUS25455</name>
    <name evidence="11" type="ORF">LUA448_LOCUS28578</name>
    <name evidence="18" type="ORF">QYT958_LOCUS23546</name>
    <name evidence="9" type="ORF">TIS948_LOCUS17061</name>
    <name evidence="17" type="ORF">TOA249_LOCUS7470</name>
    <name evidence="15" type="ORF">TSG867_LOCUS4686</name>
    <name evidence="14" type="ORF">UJA718_LOCUS8379</name>
</gene>
<dbReference type="PANTHER" id="PTHR10127:SF780">
    <property type="entry name" value="METALLOENDOPEPTIDASE"/>
    <property type="match status" value="1"/>
</dbReference>
<feature type="active site" evidence="6">
    <location>
        <position position="158"/>
    </location>
</feature>
<dbReference type="Proteomes" id="UP000663873">
    <property type="component" value="Unassembled WGS sequence"/>
</dbReference>
<dbReference type="EMBL" id="CAJNYU010002679">
    <property type="protein sequence ID" value="CAF3581160.1"/>
    <property type="molecule type" value="Genomic_DNA"/>
</dbReference>
<dbReference type="PRINTS" id="PR00480">
    <property type="entry name" value="ASTACIN"/>
</dbReference>
<feature type="disulfide bond" evidence="6">
    <location>
        <begin position="127"/>
        <end position="149"/>
    </location>
</feature>
<evidence type="ECO:0000313" key="19">
    <source>
        <dbReference type="Proteomes" id="UP000663833"/>
    </source>
</evidence>
<evidence type="ECO:0000256" key="1">
    <source>
        <dbReference type="ARBA" id="ARBA00022670"/>
    </source>
</evidence>
<organism evidence="11 19">
    <name type="scientific">Rotaria socialis</name>
    <dbReference type="NCBI Taxonomy" id="392032"/>
    <lineage>
        <taxon>Eukaryota</taxon>
        <taxon>Metazoa</taxon>
        <taxon>Spiralia</taxon>
        <taxon>Gnathifera</taxon>
        <taxon>Rotifera</taxon>
        <taxon>Eurotatoria</taxon>
        <taxon>Bdelloidea</taxon>
        <taxon>Philodinida</taxon>
        <taxon>Philodinidae</taxon>
        <taxon>Rotaria</taxon>
    </lineage>
</organism>
<dbReference type="SUPFAM" id="SSF55486">
    <property type="entry name" value="Metalloproteases ('zincins'), catalytic domain"/>
    <property type="match status" value="1"/>
</dbReference>
<keyword evidence="20" id="KW-1185">Reference proteome</keyword>
<keyword evidence="3 6" id="KW-0378">Hydrolase</keyword>
<evidence type="ECO:0000256" key="7">
    <source>
        <dbReference type="RuleBase" id="RU361183"/>
    </source>
</evidence>
<evidence type="ECO:0000256" key="3">
    <source>
        <dbReference type="ARBA" id="ARBA00022801"/>
    </source>
</evidence>
<feature type="binding site" evidence="6">
    <location>
        <position position="167"/>
    </location>
    <ligand>
        <name>Zn(2+)</name>
        <dbReference type="ChEBI" id="CHEBI:29105"/>
        <note>catalytic</note>
    </ligand>
</feature>
<name>A0A818KUH7_9BILA</name>
<dbReference type="EC" id="3.4.24.-" evidence="7"/>
<dbReference type="SMART" id="SM00235">
    <property type="entry name" value="ZnMc"/>
    <property type="match status" value="1"/>
</dbReference>
<evidence type="ECO:0000256" key="6">
    <source>
        <dbReference type="PROSITE-ProRule" id="PRU01211"/>
    </source>
</evidence>
<evidence type="ECO:0000259" key="8">
    <source>
        <dbReference type="PROSITE" id="PS51864"/>
    </source>
</evidence>
<dbReference type="Proteomes" id="UP000663838">
    <property type="component" value="Unassembled WGS sequence"/>
</dbReference>
<keyword evidence="2 6" id="KW-0479">Metal-binding</keyword>
<keyword evidence="6" id="KW-1015">Disulfide bond</keyword>
<dbReference type="Proteomes" id="UP000663869">
    <property type="component" value="Unassembled WGS sequence"/>
</dbReference>
<dbReference type="EMBL" id="CAJOBR010004790">
    <property type="protein sequence ID" value="CAF4795530.1"/>
    <property type="molecule type" value="Genomic_DNA"/>
</dbReference>
<dbReference type="GO" id="GO:0006508">
    <property type="term" value="P:proteolysis"/>
    <property type="evidence" value="ECO:0007669"/>
    <property type="project" value="UniProtKB-KW"/>
</dbReference>
<protein>
    <recommendedName>
        <fullName evidence="7">Metalloendopeptidase</fullName>
        <ecNumber evidence="7">3.4.24.-</ecNumber>
    </recommendedName>
</protein>
<feature type="domain" description="Peptidase M12A" evidence="8">
    <location>
        <begin position="63"/>
        <end position="264"/>
    </location>
</feature>
<keyword evidence="7" id="KW-0732">Signal</keyword>
<evidence type="ECO:0000313" key="17">
    <source>
        <dbReference type="EMBL" id="CAF4554568.1"/>
    </source>
</evidence>
<dbReference type="Gene3D" id="3.40.390.10">
    <property type="entry name" value="Collagenase (Catalytic Domain)"/>
    <property type="match status" value="1"/>
</dbReference>
<keyword evidence="4 6" id="KW-0862">Zinc</keyword>
<dbReference type="PANTHER" id="PTHR10127">
    <property type="entry name" value="DISCOIDIN, CUB, EGF, LAMININ , AND ZINC METALLOPROTEASE DOMAIN CONTAINING"/>
    <property type="match status" value="1"/>
</dbReference>
<evidence type="ECO:0000313" key="10">
    <source>
        <dbReference type="EMBL" id="CAF3489406.1"/>
    </source>
</evidence>
<comment type="cofactor">
    <cofactor evidence="6 7">
        <name>Zn(2+)</name>
        <dbReference type="ChEBI" id="CHEBI:29105"/>
    </cofactor>
    <text evidence="6 7">Binds 1 zinc ion per subunit.</text>
</comment>
<evidence type="ECO:0000313" key="9">
    <source>
        <dbReference type="EMBL" id="CAF3283866.1"/>
    </source>
</evidence>
<dbReference type="Pfam" id="PF01400">
    <property type="entry name" value="Astacin"/>
    <property type="match status" value="1"/>
</dbReference>
<feature type="chain" id="PRO_5035953489" description="Metalloendopeptidase" evidence="7">
    <location>
        <begin position="21"/>
        <end position="264"/>
    </location>
</feature>
<dbReference type="OrthoDB" id="291007at2759"/>
<evidence type="ECO:0000313" key="11">
    <source>
        <dbReference type="EMBL" id="CAF3563501.1"/>
    </source>
</evidence>
<dbReference type="EMBL" id="CAJNXB010002881">
    <property type="protein sequence ID" value="CAF3283866.1"/>
    <property type="molecule type" value="Genomic_DNA"/>
</dbReference>
<feature type="binding site" evidence="6">
    <location>
        <position position="157"/>
    </location>
    <ligand>
        <name>Zn(2+)</name>
        <dbReference type="ChEBI" id="CHEBI:29105"/>
        <note>catalytic</note>
    </ligand>
</feature>
<dbReference type="GO" id="GO:0008270">
    <property type="term" value="F:zinc ion binding"/>
    <property type="evidence" value="ECO:0007669"/>
    <property type="project" value="UniProtKB-UniRule"/>
</dbReference>
<dbReference type="Proteomes" id="UP000663825">
    <property type="component" value="Unassembled WGS sequence"/>
</dbReference>
<dbReference type="EMBL" id="CAJNYD010004028">
    <property type="protein sequence ID" value="CAF3563501.1"/>
    <property type="molecule type" value="Genomic_DNA"/>
</dbReference>
<evidence type="ECO:0000313" key="18">
    <source>
        <dbReference type="EMBL" id="CAF4795530.1"/>
    </source>
</evidence>
<evidence type="ECO:0000313" key="14">
    <source>
        <dbReference type="EMBL" id="CAF4231777.1"/>
    </source>
</evidence>
<reference evidence="11" key="1">
    <citation type="submission" date="2021-02" db="EMBL/GenBank/DDBJ databases">
        <authorList>
            <person name="Nowell W R."/>
        </authorList>
    </citation>
    <scope>NUCLEOTIDE SEQUENCE</scope>
</reference>
<dbReference type="EMBL" id="CAJOBO010001176">
    <property type="protein sequence ID" value="CAF4347641.1"/>
    <property type="molecule type" value="Genomic_DNA"/>
</dbReference>
<feature type="signal peptide" evidence="7">
    <location>
        <begin position="1"/>
        <end position="20"/>
    </location>
</feature>
<dbReference type="GO" id="GO:0004222">
    <property type="term" value="F:metalloendopeptidase activity"/>
    <property type="evidence" value="ECO:0007669"/>
    <property type="project" value="UniProtKB-UniRule"/>
</dbReference>
<dbReference type="InterPro" id="IPR001506">
    <property type="entry name" value="Peptidase_M12A"/>
</dbReference>
<dbReference type="EMBL" id="CAJOBP010000887">
    <property type="protein sequence ID" value="CAF4231777.1"/>
    <property type="molecule type" value="Genomic_DNA"/>
</dbReference>
<sequence>MLRYAKLYLCLIFLSCEANAIPLEDSQDVANLFGLKGLSENNAPGATFIEGDIAVPLKNGRTAFIRSPKWPDGTVPIEFDSSYSTEQKNIIIGAMLEIMKNTNNCIRFVWRTTNTPVWLRIHPGQGCWSFMGKTQSSGPQDLSLQIPGCVYHQVALHELIHALGFVHEQTRPDRDQYVRIQTQNIVSGMEHNFDVFSRTDADTLGLVYDYGSIMHYRSDAFSSNGRPTIVPTTSVGKSWESKMGRGEKMSDLDIQKLKKYYSCS</sequence>
<dbReference type="PROSITE" id="PS51864">
    <property type="entry name" value="ASTACIN"/>
    <property type="match status" value="1"/>
</dbReference>
<dbReference type="InterPro" id="IPR024079">
    <property type="entry name" value="MetalloPept_cat_dom_sf"/>
</dbReference>
<accession>A0A818KUH7</accession>
<evidence type="ECO:0000313" key="12">
    <source>
        <dbReference type="EMBL" id="CAF3581160.1"/>
    </source>
</evidence>
<evidence type="ECO:0000313" key="13">
    <source>
        <dbReference type="EMBL" id="CAF3682852.1"/>
    </source>
</evidence>
<dbReference type="EMBL" id="CAJOBQ010000154">
    <property type="protein sequence ID" value="CAF4276406.1"/>
    <property type="molecule type" value="Genomic_DNA"/>
</dbReference>
<comment type="caution">
    <text evidence="6">Lacks conserved residue(s) required for the propagation of feature annotation.</text>
</comment>